<dbReference type="SMART" id="SM00382">
    <property type="entry name" value="AAA"/>
    <property type="match status" value="1"/>
</dbReference>
<dbReference type="GO" id="GO:0003724">
    <property type="term" value="F:RNA helicase activity"/>
    <property type="evidence" value="ECO:0007669"/>
    <property type="project" value="UniProtKB-EC"/>
</dbReference>
<dbReference type="AlphaFoldDB" id="A0A5N0TH22"/>
<dbReference type="PROSITE" id="PS51194">
    <property type="entry name" value="HELICASE_CTER"/>
    <property type="match status" value="1"/>
</dbReference>
<comment type="caution">
    <text evidence="8">The sequence shown here is derived from an EMBL/GenBank/DDBJ whole genome shotgun (WGS) entry which is preliminary data.</text>
</comment>
<dbReference type="Pfam" id="PF00271">
    <property type="entry name" value="Helicase_C"/>
    <property type="match status" value="1"/>
</dbReference>
<dbReference type="InterPro" id="IPR011545">
    <property type="entry name" value="DEAD/DEAH_box_helicase_dom"/>
</dbReference>
<keyword evidence="5" id="KW-0175">Coiled coil</keyword>
<feature type="coiled-coil region" evidence="5">
    <location>
        <begin position="714"/>
        <end position="741"/>
    </location>
</feature>
<organism evidence="8 9">
    <name type="scientific">Marinihelvus fidelis</name>
    <dbReference type="NCBI Taxonomy" id="2613842"/>
    <lineage>
        <taxon>Bacteria</taxon>
        <taxon>Pseudomonadati</taxon>
        <taxon>Pseudomonadota</taxon>
        <taxon>Gammaproteobacteria</taxon>
        <taxon>Chromatiales</taxon>
        <taxon>Wenzhouxiangellaceae</taxon>
        <taxon>Marinihelvus</taxon>
    </lineage>
</organism>
<dbReference type="GO" id="GO:0003723">
    <property type="term" value="F:RNA binding"/>
    <property type="evidence" value="ECO:0007669"/>
    <property type="project" value="TreeGrafter"/>
</dbReference>
<dbReference type="SMART" id="SM00487">
    <property type="entry name" value="DEXDc"/>
    <property type="match status" value="1"/>
</dbReference>
<dbReference type="InterPro" id="IPR010222">
    <property type="entry name" value="RNA_helicase_HrpA"/>
</dbReference>
<evidence type="ECO:0000313" key="8">
    <source>
        <dbReference type="EMBL" id="KAA9133437.1"/>
    </source>
</evidence>
<dbReference type="FunFam" id="1.20.120.1080:FF:000005">
    <property type="entry name" value="ATP-dependent helicase HrpA"/>
    <property type="match status" value="1"/>
</dbReference>
<feature type="domain" description="Helicase C-terminal" evidence="7">
    <location>
        <begin position="233"/>
        <end position="398"/>
    </location>
</feature>
<dbReference type="SMART" id="SM00847">
    <property type="entry name" value="HA2"/>
    <property type="match status" value="1"/>
</dbReference>
<gene>
    <name evidence="8" type="primary">hrpA</name>
    <name evidence="8" type="ORF">F3N42_03550</name>
</gene>
<evidence type="ECO:0000259" key="6">
    <source>
        <dbReference type="PROSITE" id="PS51192"/>
    </source>
</evidence>
<dbReference type="InterPro" id="IPR011709">
    <property type="entry name" value="DEAD-box_helicase_OB_fold"/>
</dbReference>
<dbReference type="Gene3D" id="1.20.120.1080">
    <property type="match status" value="1"/>
</dbReference>
<evidence type="ECO:0000256" key="5">
    <source>
        <dbReference type="SAM" id="Coils"/>
    </source>
</evidence>
<dbReference type="InterPro" id="IPR001650">
    <property type="entry name" value="Helicase_C-like"/>
</dbReference>
<reference evidence="8 9" key="1">
    <citation type="submission" date="2019-09" db="EMBL/GenBank/DDBJ databases">
        <title>Wenzhouxiangella sp. Genome sequencing and assembly.</title>
        <authorList>
            <person name="Zhang R."/>
        </authorList>
    </citation>
    <scope>NUCLEOTIDE SEQUENCE [LARGE SCALE GENOMIC DNA]</scope>
    <source>
        <strain evidence="8 9">W260</strain>
    </source>
</reference>
<dbReference type="SMART" id="SM00490">
    <property type="entry name" value="HELICc"/>
    <property type="match status" value="1"/>
</dbReference>
<dbReference type="EMBL" id="VYXP01000002">
    <property type="protein sequence ID" value="KAA9133437.1"/>
    <property type="molecule type" value="Genomic_DNA"/>
</dbReference>
<evidence type="ECO:0000256" key="1">
    <source>
        <dbReference type="ARBA" id="ARBA00022741"/>
    </source>
</evidence>
<dbReference type="RefSeq" id="WP_150862998.1">
    <property type="nucleotide sequence ID" value="NZ_VYXP01000002.1"/>
</dbReference>
<keyword evidence="4" id="KW-0067">ATP-binding</keyword>
<dbReference type="InterPro" id="IPR027417">
    <property type="entry name" value="P-loop_NTPase"/>
</dbReference>
<keyword evidence="2 8" id="KW-0378">Hydrolase</keyword>
<sequence length="1248" mass="139911">METSADKREQRRALRRAGAPVAKYDDALPITARREDIIAAIRDNPVVVVAGETGSGKTTQLPRYCLEAGRGIDGQVACTQPRRIAARAMATRVAEELGVKLGEQVGYQVRFRDHASKDGYIKFMTDGLLLAEAMGDPLLRAYDTILIDEAHERSLNIDFLLGYLKRLLPRRPDLRVVITSATIDTEKFSKHFGDAPVIEVSGRGYPVDIVYQPLDESDGGRDDDRGLYQGIRQAVQRLDRIDPRGDILVFLSGEREIHEARDFLNRASLRHTEVLPLYARLSGAEQQRVFHPGPERRIILTTNIAETSLTVPRIKFVIDSGLARISRYAHRSRTQRLPIEPVSQASANQRAGRCGRLGPGTCVRLYDEADFESRPEFTEPEILRTSLASVILRMLSMGLGEIEEFPFLEPPAPRMINDARHLLFELGAVDAARELTRTGDRLSRWPVDVRFARIIEEGARLGCLEDTLVLAAALSIQDPRERPLEARQAADEAHARFDTPGSDFAALLALWQHLRKQRRSLTGNQFRKACRREFLAWQRVLEWFDLYQQLRDLAREARLPLKGGHGDDEKLHIALLSGLLSHVGLKHPEGHGYEGARGRGFHIFPGSGLFKAAPKWVMAAEIVETTKTWARVNARVKPEWIERQGAHLLKRTHFDPHWSRRRGRVMAWEQVTLYGLVLAEKRRVDFARIDPAEARRIFIMDALVRGELDTRAGFAKANRAAREAVERLEHKRRQRDVLADERDLFEYFDTRVPDQVNSAKSLAKWLDGLGEKGRDQLVLGQDVLLRDDAGRAPEDLYPDQLEVAGRRLPMTYLFEPGNPNDGVTVTVPLELLNTLDAARLSWTVPGLQREKLVEMMRTLPKPVRRALTPLPQFAEAAAGQLGEPGSRSLAERLATVLSDLGGVNINAADFDESRLPDHLRMRVVVLGEEGETAAEGRDLDALQAKFGAQAQRQFMDRQGEGFNRDGLLEWSVGELPVKVRGRDRVDAYPALVDQDDAVGLRLFDTADEAAAYHVEGVHRLLALALADRLSSLRKHHGVARDAMLAWTPWGDALALVDDLAWHVLYGAAGDEAVAVRDEAAFVALADRVRRDIGPLFQRQARRLGEVLATAAAIQGALDGKAGANHPDAAADLQAALDDLVYPGFLLDLGPKRLAEYPRYLEATSIRLEQLRLDPPRDTRLQAEIAPLWDRYARHLEAGAAYDEAVDRYRWLLHEYRVSVFAQRLGTAEKVSTKRLQSAWRDVTDATPR</sequence>
<dbReference type="Pfam" id="PF11898">
    <property type="entry name" value="DUF3418"/>
    <property type="match status" value="1"/>
</dbReference>
<dbReference type="PANTHER" id="PTHR18934">
    <property type="entry name" value="ATP-DEPENDENT RNA HELICASE"/>
    <property type="match status" value="1"/>
</dbReference>
<dbReference type="PANTHER" id="PTHR18934:SF99">
    <property type="entry name" value="ATP-DEPENDENT RNA HELICASE DHX37-RELATED"/>
    <property type="match status" value="1"/>
</dbReference>
<dbReference type="InterPro" id="IPR003593">
    <property type="entry name" value="AAA+_ATPase"/>
</dbReference>
<dbReference type="NCBIfam" id="TIGR01967">
    <property type="entry name" value="DEAH_box_HrpA"/>
    <property type="match status" value="1"/>
</dbReference>
<dbReference type="Pfam" id="PF07717">
    <property type="entry name" value="OB_NTP_bind"/>
    <property type="match status" value="1"/>
</dbReference>
<dbReference type="Pfam" id="PF21010">
    <property type="entry name" value="HA2_C"/>
    <property type="match status" value="1"/>
</dbReference>
<dbReference type="GO" id="GO:0016787">
    <property type="term" value="F:hydrolase activity"/>
    <property type="evidence" value="ECO:0007669"/>
    <property type="project" value="UniProtKB-KW"/>
</dbReference>
<protein>
    <submittedName>
        <fullName evidence="8">ATP-dependent RNA helicase HrpA</fullName>
        <ecNumber evidence="8">3.6.4.13</ecNumber>
    </submittedName>
</protein>
<evidence type="ECO:0000313" key="9">
    <source>
        <dbReference type="Proteomes" id="UP000325372"/>
    </source>
</evidence>
<keyword evidence="3 8" id="KW-0347">Helicase</keyword>
<evidence type="ECO:0000256" key="2">
    <source>
        <dbReference type="ARBA" id="ARBA00022801"/>
    </source>
</evidence>
<dbReference type="GO" id="GO:0005524">
    <property type="term" value="F:ATP binding"/>
    <property type="evidence" value="ECO:0007669"/>
    <property type="project" value="UniProtKB-KW"/>
</dbReference>
<evidence type="ECO:0000259" key="7">
    <source>
        <dbReference type="PROSITE" id="PS51194"/>
    </source>
</evidence>
<dbReference type="SUPFAM" id="SSF52540">
    <property type="entry name" value="P-loop containing nucleoside triphosphate hydrolases"/>
    <property type="match status" value="1"/>
</dbReference>
<keyword evidence="1" id="KW-0547">Nucleotide-binding</keyword>
<proteinExistence type="predicted"/>
<accession>A0A5N0TH22</accession>
<feature type="domain" description="Helicase ATP-binding" evidence="6">
    <location>
        <begin position="38"/>
        <end position="201"/>
    </location>
</feature>
<keyword evidence="9" id="KW-1185">Reference proteome</keyword>
<dbReference type="CDD" id="cd18791">
    <property type="entry name" value="SF2_C_RHA"/>
    <property type="match status" value="1"/>
</dbReference>
<dbReference type="PROSITE" id="PS51192">
    <property type="entry name" value="HELICASE_ATP_BIND_1"/>
    <property type="match status" value="1"/>
</dbReference>
<evidence type="ECO:0000256" key="4">
    <source>
        <dbReference type="ARBA" id="ARBA00022840"/>
    </source>
</evidence>
<dbReference type="EC" id="3.6.4.13" evidence="8"/>
<dbReference type="InterPro" id="IPR007502">
    <property type="entry name" value="Helicase-assoc_dom"/>
</dbReference>
<evidence type="ECO:0000256" key="3">
    <source>
        <dbReference type="ARBA" id="ARBA00022806"/>
    </source>
</evidence>
<dbReference type="Proteomes" id="UP000325372">
    <property type="component" value="Unassembled WGS sequence"/>
</dbReference>
<dbReference type="Pfam" id="PF00270">
    <property type="entry name" value="DEAD"/>
    <property type="match status" value="1"/>
</dbReference>
<name>A0A5N0TH22_9GAMM</name>
<dbReference type="InterPro" id="IPR024590">
    <property type="entry name" value="HrpA_C"/>
</dbReference>
<dbReference type="InterPro" id="IPR014001">
    <property type="entry name" value="Helicase_ATP-bd"/>
</dbReference>
<dbReference type="Gene3D" id="3.40.50.300">
    <property type="entry name" value="P-loop containing nucleotide triphosphate hydrolases"/>
    <property type="match status" value="2"/>
</dbReference>